<comment type="caution">
    <text evidence="1">The sequence shown here is derived from an EMBL/GenBank/DDBJ whole genome shotgun (WGS) entry which is preliminary data.</text>
</comment>
<dbReference type="Gene3D" id="3.30.300.20">
    <property type="match status" value="1"/>
</dbReference>
<dbReference type="InterPro" id="IPR052707">
    <property type="entry name" value="OsmC_Ohr_Peroxiredoxin"/>
</dbReference>
<dbReference type="InterPro" id="IPR003718">
    <property type="entry name" value="OsmC/Ohr_fam"/>
</dbReference>
<dbReference type="InterPro" id="IPR015946">
    <property type="entry name" value="KH_dom-like_a/b"/>
</dbReference>
<dbReference type="SUPFAM" id="SSF82784">
    <property type="entry name" value="OsmC-like"/>
    <property type="match status" value="1"/>
</dbReference>
<dbReference type="Proteomes" id="UP001596977">
    <property type="component" value="Unassembled WGS sequence"/>
</dbReference>
<dbReference type="EMBL" id="JBHTJG010000006">
    <property type="protein sequence ID" value="MFD0947282.1"/>
    <property type="molecule type" value="Genomic_DNA"/>
</dbReference>
<sequence>MSLYEATVEWRAGGGEPFLSRKYSRAHRWKFDGGADVPASASPQVVRVPFSDPAGVDPEEALVAALASCHMLFFLDLASRAGLDVVSYTDRATGEMGTREDGRVAMVKAILHPQVVFAGEADPDNVAAVHQRAHELCYIANSVNFPVSVEPIS</sequence>
<dbReference type="InterPro" id="IPR036102">
    <property type="entry name" value="OsmC/Ohrsf"/>
</dbReference>
<evidence type="ECO:0000313" key="2">
    <source>
        <dbReference type="Proteomes" id="UP001596977"/>
    </source>
</evidence>
<evidence type="ECO:0000313" key="1">
    <source>
        <dbReference type="EMBL" id="MFD0947282.1"/>
    </source>
</evidence>
<name>A0ABW3H903_9SPHN</name>
<dbReference type="PANTHER" id="PTHR42830">
    <property type="entry name" value="OSMOTICALLY INDUCIBLE FAMILY PROTEIN"/>
    <property type="match status" value="1"/>
</dbReference>
<dbReference type="PANTHER" id="PTHR42830:SF2">
    <property type="entry name" value="OSMC_OHR FAMILY PROTEIN"/>
    <property type="match status" value="1"/>
</dbReference>
<reference evidence="2" key="1">
    <citation type="journal article" date="2019" name="Int. J. Syst. Evol. Microbiol.">
        <title>The Global Catalogue of Microorganisms (GCM) 10K type strain sequencing project: providing services to taxonomists for standard genome sequencing and annotation.</title>
        <authorList>
            <consortium name="The Broad Institute Genomics Platform"/>
            <consortium name="The Broad Institute Genome Sequencing Center for Infectious Disease"/>
            <person name="Wu L."/>
            <person name="Ma J."/>
        </authorList>
    </citation>
    <scope>NUCLEOTIDE SEQUENCE [LARGE SCALE GENOMIC DNA]</scope>
    <source>
        <strain evidence="2">CCUG 62982</strain>
    </source>
</reference>
<dbReference type="RefSeq" id="WP_264944962.1">
    <property type="nucleotide sequence ID" value="NZ_JAPDRA010000006.1"/>
</dbReference>
<accession>A0ABW3H903</accession>
<organism evidence="1 2">
    <name type="scientific">Sphingomonas canadensis</name>
    <dbReference type="NCBI Taxonomy" id="1219257"/>
    <lineage>
        <taxon>Bacteria</taxon>
        <taxon>Pseudomonadati</taxon>
        <taxon>Pseudomonadota</taxon>
        <taxon>Alphaproteobacteria</taxon>
        <taxon>Sphingomonadales</taxon>
        <taxon>Sphingomonadaceae</taxon>
        <taxon>Sphingomonas</taxon>
    </lineage>
</organism>
<keyword evidence="2" id="KW-1185">Reference proteome</keyword>
<gene>
    <name evidence="1" type="ORF">ACFQ1E_13110</name>
</gene>
<dbReference type="Pfam" id="PF02566">
    <property type="entry name" value="OsmC"/>
    <property type="match status" value="1"/>
</dbReference>
<protein>
    <submittedName>
        <fullName evidence="1">OsmC family protein</fullName>
    </submittedName>
</protein>
<proteinExistence type="predicted"/>